<dbReference type="Proteomes" id="UP000345637">
    <property type="component" value="Unassembled WGS sequence"/>
</dbReference>
<organism evidence="2 3">
    <name type="scientific">Raoultella planticola</name>
    <name type="common">Klebsiella planticola</name>
    <dbReference type="NCBI Taxonomy" id="575"/>
    <lineage>
        <taxon>Bacteria</taxon>
        <taxon>Pseudomonadati</taxon>
        <taxon>Pseudomonadota</taxon>
        <taxon>Gammaproteobacteria</taxon>
        <taxon>Enterobacterales</taxon>
        <taxon>Enterobacteriaceae</taxon>
        <taxon>Klebsiella/Raoultella group</taxon>
        <taxon>Raoultella</taxon>
    </lineage>
</organism>
<protein>
    <submittedName>
        <fullName evidence="2">Uncharacterized protein</fullName>
    </submittedName>
</protein>
<reference evidence="2 3" key="1">
    <citation type="submission" date="2019-03" db="EMBL/GenBank/DDBJ databases">
        <authorList>
            <consortium name="Pathogen Informatics"/>
        </authorList>
    </citation>
    <scope>NUCLEOTIDE SEQUENCE [LARGE SCALE GENOMIC DNA]</scope>
    <source>
        <strain evidence="2 3">NCTC12998</strain>
    </source>
</reference>
<evidence type="ECO:0000313" key="2">
    <source>
        <dbReference type="EMBL" id="VFS88876.1"/>
    </source>
</evidence>
<proteinExistence type="predicted"/>
<gene>
    <name evidence="2" type="ORF">NCTC12998_06607</name>
</gene>
<feature type="compositionally biased region" description="Basic residues" evidence="1">
    <location>
        <begin position="19"/>
        <end position="28"/>
    </location>
</feature>
<sequence length="168" mass="17672">MRRSRGRKSPEPPSSLWRSSRKPNHSTSKRGEGENRNRLAGQPPAASASAVGAARFIMHRANTTPSSTPERQATEDLRLKVTSVCQPQPACGCSTGRQPLPMATAAGMQGIPLRTGAATKISAGRRTRRRRGKVSLSSVWPSSAVAAARACPFSSTGSSGARGGIPVR</sequence>
<accession>A0A485CVL9</accession>
<feature type="region of interest" description="Disordered" evidence="1">
    <location>
        <begin position="1"/>
        <end position="53"/>
    </location>
</feature>
<feature type="compositionally biased region" description="Low complexity" evidence="1">
    <location>
        <begin position="40"/>
        <end position="53"/>
    </location>
</feature>
<dbReference type="AlphaFoldDB" id="A0A485CVL9"/>
<evidence type="ECO:0000256" key="1">
    <source>
        <dbReference type="SAM" id="MobiDB-lite"/>
    </source>
</evidence>
<name>A0A485CVL9_RAOPL</name>
<evidence type="ECO:0000313" key="3">
    <source>
        <dbReference type="Proteomes" id="UP000345637"/>
    </source>
</evidence>
<dbReference type="EMBL" id="CAADJE010000036">
    <property type="protein sequence ID" value="VFS88876.1"/>
    <property type="molecule type" value="Genomic_DNA"/>
</dbReference>